<feature type="compositionally biased region" description="Polar residues" evidence="5">
    <location>
        <begin position="26"/>
        <end position="39"/>
    </location>
</feature>
<feature type="compositionally biased region" description="Basic and acidic residues" evidence="5">
    <location>
        <begin position="40"/>
        <end position="51"/>
    </location>
</feature>
<dbReference type="Gene3D" id="3.80.10.10">
    <property type="entry name" value="Ribonuclease Inhibitor"/>
    <property type="match status" value="2"/>
</dbReference>
<keyword evidence="7" id="KW-1185">Reference proteome</keyword>
<accession>A0A8K1C4D9</accession>
<organism evidence="6 7">
    <name type="scientific">Pythium oligandrum</name>
    <name type="common">Mycoparasitic fungus</name>
    <dbReference type="NCBI Taxonomy" id="41045"/>
    <lineage>
        <taxon>Eukaryota</taxon>
        <taxon>Sar</taxon>
        <taxon>Stramenopiles</taxon>
        <taxon>Oomycota</taxon>
        <taxon>Peronosporomycetes</taxon>
        <taxon>Pythiales</taxon>
        <taxon>Pythiaceae</taxon>
        <taxon>Pythium</taxon>
    </lineage>
</organism>
<dbReference type="GO" id="GO:0005634">
    <property type="term" value="C:nucleus"/>
    <property type="evidence" value="ECO:0007669"/>
    <property type="project" value="TreeGrafter"/>
</dbReference>
<evidence type="ECO:0000256" key="5">
    <source>
        <dbReference type="SAM" id="MobiDB-lite"/>
    </source>
</evidence>
<dbReference type="OrthoDB" id="1687175at2759"/>
<dbReference type="PANTHER" id="PTHR22710">
    <property type="entry name" value="X-RAY RADIATION RESISTANCE ASSOCIATED PROTEIN 1 XRRA1"/>
    <property type="match status" value="1"/>
</dbReference>
<comment type="subcellular location">
    <subcellularLocation>
        <location evidence="1">Cytoplasm</location>
    </subcellularLocation>
</comment>
<dbReference type="Pfam" id="PF13855">
    <property type="entry name" value="LRR_8"/>
    <property type="match status" value="1"/>
</dbReference>
<comment type="caution">
    <text evidence="6">The sequence shown here is derived from an EMBL/GenBank/DDBJ whole genome shotgun (WGS) entry which is preliminary data.</text>
</comment>
<dbReference type="AlphaFoldDB" id="A0A8K1C4D9"/>
<dbReference type="InterPro" id="IPR003591">
    <property type="entry name" value="Leu-rich_rpt_typical-subtyp"/>
</dbReference>
<name>A0A8K1C4D9_PYTOL</name>
<dbReference type="GO" id="GO:0005737">
    <property type="term" value="C:cytoplasm"/>
    <property type="evidence" value="ECO:0007669"/>
    <property type="project" value="UniProtKB-SubCell"/>
</dbReference>
<keyword evidence="2" id="KW-0963">Cytoplasm</keyword>
<dbReference type="Pfam" id="PF13516">
    <property type="entry name" value="LRR_6"/>
    <property type="match status" value="1"/>
</dbReference>
<feature type="region of interest" description="Disordered" evidence="5">
    <location>
        <begin position="446"/>
        <end position="504"/>
    </location>
</feature>
<dbReference type="SMART" id="SM00369">
    <property type="entry name" value="LRR_TYP"/>
    <property type="match status" value="5"/>
</dbReference>
<feature type="compositionally biased region" description="Polar residues" evidence="5">
    <location>
        <begin position="480"/>
        <end position="489"/>
    </location>
</feature>
<evidence type="ECO:0000256" key="1">
    <source>
        <dbReference type="ARBA" id="ARBA00004496"/>
    </source>
</evidence>
<evidence type="ECO:0000256" key="2">
    <source>
        <dbReference type="ARBA" id="ARBA00022490"/>
    </source>
</evidence>
<feature type="region of interest" description="Disordered" evidence="5">
    <location>
        <begin position="1"/>
        <end position="51"/>
    </location>
</feature>
<keyword evidence="3" id="KW-0433">Leucine-rich repeat</keyword>
<evidence type="ECO:0000313" key="7">
    <source>
        <dbReference type="Proteomes" id="UP000794436"/>
    </source>
</evidence>
<evidence type="ECO:0000256" key="3">
    <source>
        <dbReference type="ARBA" id="ARBA00022614"/>
    </source>
</evidence>
<protein>
    <submittedName>
        <fullName evidence="6">Uncharacterized protein</fullName>
    </submittedName>
</protein>
<dbReference type="Pfam" id="PF00560">
    <property type="entry name" value="LRR_1"/>
    <property type="match status" value="1"/>
</dbReference>
<dbReference type="InterPro" id="IPR001611">
    <property type="entry name" value="Leu-rich_rpt"/>
</dbReference>
<dbReference type="InterPro" id="IPR032675">
    <property type="entry name" value="LRR_dom_sf"/>
</dbReference>
<dbReference type="PANTHER" id="PTHR22710:SF2">
    <property type="entry name" value="X-RAY RADIATION RESISTANCE-ASSOCIATED PROTEIN 1"/>
    <property type="match status" value="1"/>
</dbReference>
<dbReference type="Proteomes" id="UP000794436">
    <property type="component" value="Unassembled WGS sequence"/>
</dbReference>
<reference evidence="6" key="1">
    <citation type="submission" date="2019-03" db="EMBL/GenBank/DDBJ databases">
        <title>Long read genome sequence of the mycoparasitic Pythium oligandrum ATCC 38472 isolated from sugarbeet rhizosphere.</title>
        <authorList>
            <person name="Gaulin E."/>
        </authorList>
    </citation>
    <scope>NUCLEOTIDE SEQUENCE</scope>
    <source>
        <strain evidence="6">ATCC 38472_TT</strain>
    </source>
</reference>
<dbReference type="SUPFAM" id="SSF52058">
    <property type="entry name" value="L domain-like"/>
    <property type="match status" value="1"/>
</dbReference>
<keyword evidence="4" id="KW-0677">Repeat</keyword>
<proteinExistence type="predicted"/>
<dbReference type="PROSITE" id="PS51450">
    <property type="entry name" value="LRR"/>
    <property type="match status" value="3"/>
</dbReference>
<gene>
    <name evidence="6" type="ORF">Poli38472_008565</name>
</gene>
<evidence type="ECO:0000313" key="6">
    <source>
        <dbReference type="EMBL" id="TMW55917.1"/>
    </source>
</evidence>
<sequence>MNAKRKRHIGQSVVHPSSLQMGKVNSHGSSAATNTPRSNGEQRRSQHNDQETSKTLDGFMMLDCCHVEFPDELTQAVLSGQEIKHVVAEDLLFFTNLVRLDMSDNEAPFEPFACLPQLQELDFQCNALQTLSVDNGFQMLEVLNLSFNCLTAKDVEELSKLLRIRELYLSNNWIRSLPPVMDRFSKLEALSLEHNNIGGNEIFNFLAMAPRLRNLNLSHNKLTMFPETALTLEEKRGAGFYNLLYLNLAHNKITDEEDVIYTAELHSLRKLVLYGNPFTHAAVSSHDPSKLNYEPVTLLKAHIEQLEREIMVVVAYPETKKSRPGATSYENVEIYKMLPNEVPLPSPFRSRATSFLLPEESEKKMKPEAQTTPAPRVVRLAVDTSDSTFLTGVGLEDLMGDPSSTELPAVPASLLTRSLAVPKLTNPLKARAALNALRYQLGHPLTAHDDSDLVPTCSQRPTQSHLHRQLPRQLGAPDRLNSQDSSASWSRPAFTNYPAPYRPAQPTRAIDDALTQLSHSIAQKQRNSGAPQNVDHALDSLVSTAQRVNLTFNAR</sequence>
<evidence type="ECO:0000256" key="4">
    <source>
        <dbReference type="ARBA" id="ARBA00022737"/>
    </source>
</evidence>
<dbReference type="EMBL" id="SPLM01000146">
    <property type="protein sequence ID" value="TMW55917.1"/>
    <property type="molecule type" value="Genomic_DNA"/>
</dbReference>